<keyword evidence="10" id="KW-1185">Reference proteome</keyword>
<dbReference type="SMR" id="B4JXH5"/>
<dbReference type="SUPFAM" id="SSF52540">
    <property type="entry name" value="P-loop containing nucleoside triphosphate hydrolases"/>
    <property type="match status" value="1"/>
</dbReference>
<dbReference type="Pfam" id="PF08423">
    <property type="entry name" value="Rad51"/>
    <property type="match status" value="1"/>
</dbReference>
<name>B4JXH5_DROGR</name>
<dbReference type="Proteomes" id="UP000001070">
    <property type="component" value="Unassembled WGS sequence"/>
</dbReference>
<dbReference type="eggNOG" id="KOG1434">
    <property type="taxonomic scope" value="Eukaryota"/>
</dbReference>
<evidence type="ECO:0000256" key="5">
    <source>
        <dbReference type="ARBA" id="ARBA00023204"/>
    </source>
</evidence>
<dbReference type="HOGENOM" id="CLU_041732_1_1_1"/>
<dbReference type="STRING" id="7222.B4JXH5"/>
<keyword evidence="6" id="KW-0539">Nucleus</keyword>
<dbReference type="OMA" id="ERIWFSR"/>
<dbReference type="KEGG" id="dgr:6569499"/>
<dbReference type="GO" id="GO:0005657">
    <property type="term" value="C:replication fork"/>
    <property type="evidence" value="ECO:0007669"/>
    <property type="project" value="TreeGrafter"/>
</dbReference>
<evidence type="ECO:0000259" key="8">
    <source>
        <dbReference type="PROSITE" id="PS50162"/>
    </source>
</evidence>
<dbReference type="InterPro" id="IPR027417">
    <property type="entry name" value="P-loop_NTPase"/>
</dbReference>
<dbReference type="PhylomeDB" id="B4JXH5"/>
<evidence type="ECO:0000313" key="9">
    <source>
        <dbReference type="EMBL" id="EDV95451.1"/>
    </source>
</evidence>
<dbReference type="OrthoDB" id="5957327at2759"/>
<dbReference type="GO" id="GO:0000707">
    <property type="term" value="P:meiotic DNA recombinase assembly"/>
    <property type="evidence" value="ECO:0007669"/>
    <property type="project" value="TreeGrafter"/>
</dbReference>
<sequence>MEFLTAKQYLRKHCSSQRIKTDIGPLDKFLRGGIRTGKVYEIVGKPGTGGTQLCMKLCLNVQILKDARGLAGKALYLDTRMAFNPDALRNLAEDLAKSLDRRWQMESTPSASDLLRNVHYLECRNAAQLVAGILNCHKYLEDDPNIKLIVVDSISFAIRMLDNVFERTELLMELHDYMRNLQTNHDVAFVLTNDLGYRRHRRRFRLDAVLGQKHAHFIHKRIWFTETECFVGKTQKAKRLICKLSE</sequence>
<dbReference type="GO" id="GO:0005524">
    <property type="term" value="F:ATP binding"/>
    <property type="evidence" value="ECO:0007669"/>
    <property type="project" value="UniProtKB-KW"/>
</dbReference>
<protein>
    <recommendedName>
        <fullName evidence="7">DNA repair protein RAD51 homolog 3</fullName>
    </recommendedName>
</protein>
<comment type="subcellular location">
    <subcellularLocation>
        <location evidence="1">Nucleus</location>
    </subcellularLocation>
</comment>
<dbReference type="FunCoup" id="B4JXH5">
    <property type="interactions" value="388"/>
</dbReference>
<keyword evidence="3" id="KW-0227">DNA damage</keyword>
<dbReference type="GO" id="GO:0140664">
    <property type="term" value="F:ATP-dependent DNA damage sensor activity"/>
    <property type="evidence" value="ECO:0007669"/>
    <property type="project" value="InterPro"/>
</dbReference>
<accession>B4JXH5</accession>
<evidence type="ECO:0000313" key="10">
    <source>
        <dbReference type="Proteomes" id="UP000001070"/>
    </source>
</evidence>
<organism evidence="10">
    <name type="scientific">Drosophila grimshawi</name>
    <name type="common">Hawaiian fruit fly</name>
    <name type="synonym">Idiomyia grimshawi</name>
    <dbReference type="NCBI Taxonomy" id="7222"/>
    <lineage>
        <taxon>Eukaryota</taxon>
        <taxon>Metazoa</taxon>
        <taxon>Ecdysozoa</taxon>
        <taxon>Arthropoda</taxon>
        <taxon>Hexapoda</taxon>
        <taxon>Insecta</taxon>
        <taxon>Pterygota</taxon>
        <taxon>Neoptera</taxon>
        <taxon>Endopterygota</taxon>
        <taxon>Diptera</taxon>
        <taxon>Brachycera</taxon>
        <taxon>Muscomorpha</taxon>
        <taxon>Ephydroidea</taxon>
        <taxon>Drosophilidae</taxon>
        <taxon>Drosophila</taxon>
        <taxon>Hawaiian Drosophila</taxon>
    </lineage>
</organism>
<dbReference type="PANTHER" id="PTHR46239">
    <property type="entry name" value="DNA REPAIR PROTEIN RAD51 HOMOLOG 3 RAD51C"/>
    <property type="match status" value="1"/>
</dbReference>
<proteinExistence type="predicted"/>
<keyword evidence="5" id="KW-0234">DNA repair</keyword>
<dbReference type="InParanoid" id="B4JXH5"/>
<dbReference type="EMBL" id="CH916376">
    <property type="protein sequence ID" value="EDV95451.1"/>
    <property type="molecule type" value="Genomic_DNA"/>
</dbReference>
<dbReference type="GO" id="GO:0033063">
    <property type="term" value="C:Rad51B-Rad51C-Rad51D-XRCC2 complex"/>
    <property type="evidence" value="ECO:0007669"/>
    <property type="project" value="TreeGrafter"/>
</dbReference>
<evidence type="ECO:0000256" key="2">
    <source>
        <dbReference type="ARBA" id="ARBA00022741"/>
    </source>
</evidence>
<feature type="domain" description="RecA family profile 1" evidence="8">
    <location>
        <begin position="15"/>
        <end position="195"/>
    </location>
</feature>
<evidence type="ECO:0000256" key="4">
    <source>
        <dbReference type="ARBA" id="ARBA00022840"/>
    </source>
</evidence>
<keyword evidence="2" id="KW-0547">Nucleotide-binding</keyword>
<gene>
    <name evidence="9" type="primary">Dgri\GH17957</name>
    <name evidence="9" type="ORF">Dgri_GH17957</name>
</gene>
<dbReference type="GO" id="GO:0033065">
    <property type="term" value="C:Rad51C-XRCC3 complex"/>
    <property type="evidence" value="ECO:0007669"/>
    <property type="project" value="TreeGrafter"/>
</dbReference>
<reference evidence="9 10" key="1">
    <citation type="journal article" date="2007" name="Nature">
        <title>Evolution of genes and genomes on the Drosophila phylogeny.</title>
        <authorList>
            <consortium name="Drosophila 12 Genomes Consortium"/>
            <person name="Clark A.G."/>
            <person name="Eisen M.B."/>
            <person name="Smith D.R."/>
            <person name="Bergman C.M."/>
            <person name="Oliver B."/>
            <person name="Markow T.A."/>
            <person name="Kaufman T.C."/>
            <person name="Kellis M."/>
            <person name="Gelbart W."/>
            <person name="Iyer V.N."/>
            <person name="Pollard D.A."/>
            <person name="Sackton T.B."/>
            <person name="Larracuente A.M."/>
            <person name="Singh N.D."/>
            <person name="Abad J.P."/>
            <person name="Abt D.N."/>
            <person name="Adryan B."/>
            <person name="Aguade M."/>
            <person name="Akashi H."/>
            <person name="Anderson W.W."/>
            <person name="Aquadro C.F."/>
            <person name="Ardell D.H."/>
            <person name="Arguello R."/>
            <person name="Artieri C.G."/>
            <person name="Barbash D.A."/>
            <person name="Barker D."/>
            <person name="Barsanti P."/>
            <person name="Batterham P."/>
            <person name="Batzoglou S."/>
            <person name="Begun D."/>
            <person name="Bhutkar A."/>
            <person name="Blanco E."/>
            <person name="Bosak S.A."/>
            <person name="Bradley R.K."/>
            <person name="Brand A.D."/>
            <person name="Brent M.R."/>
            <person name="Brooks A.N."/>
            <person name="Brown R.H."/>
            <person name="Butlin R.K."/>
            <person name="Caggese C."/>
            <person name="Calvi B.R."/>
            <person name="Bernardo de Carvalho A."/>
            <person name="Caspi A."/>
            <person name="Castrezana S."/>
            <person name="Celniker S.E."/>
            <person name="Chang J.L."/>
            <person name="Chapple C."/>
            <person name="Chatterji S."/>
            <person name="Chinwalla A."/>
            <person name="Civetta A."/>
            <person name="Clifton S.W."/>
            <person name="Comeron J.M."/>
            <person name="Costello J.C."/>
            <person name="Coyne J.A."/>
            <person name="Daub J."/>
            <person name="David R.G."/>
            <person name="Delcher A.L."/>
            <person name="Delehaunty K."/>
            <person name="Do C.B."/>
            <person name="Ebling H."/>
            <person name="Edwards K."/>
            <person name="Eickbush T."/>
            <person name="Evans J.D."/>
            <person name="Filipski A."/>
            <person name="Findeiss S."/>
            <person name="Freyhult E."/>
            <person name="Fulton L."/>
            <person name="Fulton R."/>
            <person name="Garcia A.C."/>
            <person name="Gardiner A."/>
            <person name="Garfield D.A."/>
            <person name="Garvin B.E."/>
            <person name="Gibson G."/>
            <person name="Gilbert D."/>
            <person name="Gnerre S."/>
            <person name="Godfrey J."/>
            <person name="Good R."/>
            <person name="Gotea V."/>
            <person name="Gravely B."/>
            <person name="Greenberg A.J."/>
            <person name="Griffiths-Jones S."/>
            <person name="Gross S."/>
            <person name="Guigo R."/>
            <person name="Gustafson E.A."/>
            <person name="Haerty W."/>
            <person name="Hahn M.W."/>
            <person name="Halligan D.L."/>
            <person name="Halpern A.L."/>
            <person name="Halter G.M."/>
            <person name="Han M.V."/>
            <person name="Heger A."/>
            <person name="Hillier L."/>
            <person name="Hinrichs A.S."/>
            <person name="Holmes I."/>
            <person name="Hoskins R.A."/>
            <person name="Hubisz M.J."/>
            <person name="Hultmark D."/>
            <person name="Huntley M.A."/>
            <person name="Jaffe D.B."/>
            <person name="Jagadeeshan S."/>
            <person name="Jeck W.R."/>
            <person name="Johnson J."/>
            <person name="Jones C.D."/>
            <person name="Jordan W.C."/>
            <person name="Karpen G.H."/>
            <person name="Kataoka E."/>
            <person name="Keightley P.D."/>
            <person name="Kheradpour P."/>
            <person name="Kirkness E.F."/>
            <person name="Koerich L.B."/>
            <person name="Kristiansen K."/>
            <person name="Kudrna D."/>
            <person name="Kulathinal R.J."/>
            <person name="Kumar S."/>
            <person name="Kwok R."/>
            <person name="Lander E."/>
            <person name="Langley C.H."/>
            <person name="Lapoint R."/>
            <person name="Lazzaro B.P."/>
            <person name="Lee S.J."/>
            <person name="Levesque L."/>
            <person name="Li R."/>
            <person name="Lin C.F."/>
            <person name="Lin M.F."/>
            <person name="Lindblad-Toh K."/>
            <person name="Llopart A."/>
            <person name="Long M."/>
            <person name="Low L."/>
            <person name="Lozovsky E."/>
            <person name="Lu J."/>
            <person name="Luo M."/>
            <person name="Machado C.A."/>
            <person name="Makalowski W."/>
            <person name="Marzo M."/>
            <person name="Matsuda M."/>
            <person name="Matzkin L."/>
            <person name="McAllister B."/>
            <person name="McBride C.S."/>
            <person name="McKernan B."/>
            <person name="McKernan K."/>
            <person name="Mendez-Lago M."/>
            <person name="Minx P."/>
            <person name="Mollenhauer M.U."/>
            <person name="Montooth K."/>
            <person name="Mount S.M."/>
            <person name="Mu X."/>
            <person name="Myers E."/>
            <person name="Negre B."/>
            <person name="Newfeld S."/>
            <person name="Nielsen R."/>
            <person name="Noor M.A."/>
            <person name="O'Grady P."/>
            <person name="Pachter L."/>
            <person name="Papaceit M."/>
            <person name="Parisi M.J."/>
            <person name="Parisi M."/>
            <person name="Parts L."/>
            <person name="Pedersen J.S."/>
            <person name="Pesole G."/>
            <person name="Phillippy A.M."/>
            <person name="Ponting C.P."/>
            <person name="Pop M."/>
            <person name="Porcelli D."/>
            <person name="Powell J.R."/>
            <person name="Prohaska S."/>
            <person name="Pruitt K."/>
            <person name="Puig M."/>
            <person name="Quesneville H."/>
            <person name="Ram K.R."/>
            <person name="Rand D."/>
            <person name="Rasmussen M.D."/>
            <person name="Reed L.K."/>
            <person name="Reenan R."/>
            <person name="Reily A."/>
            <person name="Remington K.A."/>
            <person name="Rieger T.T."/>
            <person name="Ritchie M.G."/>
            <person name="Robin C."/>
            <person name="Rogers Y.H."/>
            <person name="Rohde C."/>
            <person name="Rozas J."/>
            <person name="Rubenfield M.J."/>
            <person name="Ruiz A."/>
            <person name="Russo S."/>
            <person name="Salzberg S.L."/>
            <person name="Sanchez-Gracia A."/>
            <person name="Saranga D.J."/>
            <person name="Sato H."/>
            <person name="Schaeffer S.W."/>
            <person name="Schatz M.C."/>
            <person name="Schlenke T."/>
            <person name="Schwartz R."/>
            <person name="Segarra C."/>
            <person name="Singh R.S."/>
            <person name="Sirot L."/>
            <person name="Sirota M."/>
            <person name="Sisneros N.B."/>
            <person name="Smith C.D."/>
            <person name="Smith T.F."/>
            <person name="Spieth J."/>
            <person name="Stage D.E."/>
            <person name="Stark A."/>
            <person name="Stephan W."/>
            <person name="Strausberg R.L."/>
            <person name="Strempel S."/>
            <person name="Sturgill D."/>
            <person name="Sutton G."/>
            <person name="Sutton G.G."/>
            <person name="Tao W."/>
            <person name="Teichmann S."/>
            <person name="Tobari Y.N."/>
            <person name="Tomimura Y."/>
            <person name="Tsolas J.M."/>
            <person name="Valente V.L."/>
            <person name="Venter E."/>
            <person name="Venter J.C."/>
            <person name="Vicario S."/>
            <person name="Vieira F.G."/>
            <person name="Vilella A.J."/>
            <person name="Villasante A."/>
            <person name="Walenz B."/>
            <person name="Wang J."/>
            <person name="Wasserman M."/>
            <person name="Watts T."/>
            <person name="Wilson D."/>
            <person name="Wilson R.K."/>
            <person name="Wing R.A."/>
            <person name="Wolfner M.F."/>
            <person name="Wong A."/>
            <person name="Wong G.K."/>
            <person name="Wu C.I."/>
            <person name="Wu G."/>
            <person name="Yamamoto D."/>
            <person name="Yang H.P."/>
            <person name="Yang S.P."/>
            <person name="Yorke J.A."/>
            <person name="Yoshida K."/>
            <person name="Zdobnov E."/>
            <person name="Zhang P."/>
            <person name="Zhang Y."/>
            <person name="Zimin A.V."/>
            <person name="Baldwin J."/>
            <person name="Abdouelleil A."/>
            <person name="Abdulkadir J."/>
            <person name="Abebe A."/>
            <person name="Abera B."/>
            <person name="Abreu J."/>
            <person name="Acer S.C."/>
            <person name="Aftuck L."/>
            <person name="Alexander A."/>
            <person name="An P."/>
            <person name="Anderson E."/>
            <person name="Anderson S."/>
            <person name="Arachi H."/>
            <person name="Azer M."/>
            <person name="Bachantsang P."/>
            <person name="Barry A."/>
            <person name="Bayul T."/>
            <person name="Berlin A."/>
            <person name="Bessette D."/>
            <person name="Bloom T."/>
            <person name="Blye J."/>
            <person name="Boguslavskiy L."/>
            <person name="Bonnet C."/>
            <person name="Boukhgalter B."/>
            <person name="Bourzgui I."/>
            <person name="Brown A."/>
            <person name="Cahill P."/>
            <person name="Channer S."/>
            <person name="Cheshatsang Y."/>
            <person name="Chuda L."/>
            <person name="Citroen M."/>
            <person name="Collymore A."/>
            <person name="Cooke P."/>
            <person name="Costello M."/>
            <person name="D'Aco K."/>
            <person name="Daza R."/>
            <person name="De Haan G."/>
            <person name="DeGray S."/>
            <person name="DeMaso C."/>
            <person name="Dhargay N."/>
            <person name="Dooley K."/>
            <person name="Dooley E."/>
            <person name="Doricent M."/>
            <person name="Dorje P."/>
            <person name="Dorjee K."/>
            <person name="Dupes A."/>
            <person name="Elong R."/>
            <person name="Falk J."/>
            <person name="Farina A."/>
            <person name="Faro S."/>
            <person name="Ferguson D."/>
            <person name="Fisher S."/>
            <person name="Foley C.D."/>
            <person name="Franke A."/>
            <person name="Friedrich D."/>
            <person name="Gadbois L."/>
            <person name="Gearin G."/>
            <person name="Gearin C.R."/>
            <person name="Giannoukos G."/>
            <person name="Goode T."/>
            <person name="Graham J."/>
            <person name="Grandbois E."/>
            <person name="Grewal S."/>
            <person name="Gyaltsen K."/>
            <person name="Hafez N."/>
            <person name="Hagos B."/>
            <person name="Hall J."/>
            <person name="Henson C."/>
            <person name="Hollinger A."/>
            <person name="Honan T."/>
            <person name="Huard M.D."/>
            <person name="Hughes L."/>
            <person name="Hurhula B."/>
            <person name="Husby M.E."/>
            <person name="Kamat A."/>
            <person name="Kanga B."/>
            <person name="Kashin S."/>
            <person name="Khazanovich D."/>
            <person name="Kisner P."/>
            <person name="Lance K."/>
            <person name="Lara M."/>
            <person name="Lee W."/>
            <person name="Lennon N."/>
            <person name="Letendre F."/>
            <person name="LeVine R."/>
            <person name="Lipovsky A."/>
            <person name="Liu X."/>
            <person name="Liu J."/>
            <person name="Liu S."/>
            <person name="Lokyitsang T."/>
            <person name="Lokyitsang Y."/>
            <person name="Lubonja R."/>
            <person name="Lui A."/>
            <person name="MacDonald P."/>
            <person name="Magnisalis V."/>
            <person name="Maru K."/>
            <person name="Matthews C."/>
            <person name="McCusker W."/>
            <person name="McDonough S."/>
            <person name="Mehta T."/>
            <person name="Meldrim J."/>
            <person name="Meneus L."/>
            <person name="Mihai O."/>
            <person name="Mihalev A."/>
            <person name="Mihova T."/>
            <person name="Mittelman R."/>
            <person name="Mlenga V."/>
            <person name="Montmayeur A."/>
            <person name="Mulrain L."/>
            <person name="Navidi A."/>
            <person name="Naylor J."/>
            <person name="Negash T."/>
            <person name="Nguyen T."/>
            <person name="Nguyen N."/>
            <person name="Nicol R."/>
            <person name="Norbu C."/>
            <person name="Norbu N."/>
            <person name="Novod N."/>
            <person name="O'Neill B."/>
            <person name="Osman S."/>
            <person name="Markiewicz E."/>
            <person name="Oyono O.L."/>
            <person name="Patti C."/>
            <person name="Phunkhang P."/>
            <person name="Pierre F."/>
            <person name="Priest M."/>
            <person name="Raghuraman S."/>
            <person name="Rege F."/>
            <person name="Reyes R."/>
            <person name="Rise C."/>
            <person name="Rogov P."/>
            <person name="Ross K."/>
            <person name="Ryan E."/>
            <person name="Settipalli S."/>
            <person name="Shea T."/>
            <person name="Sherpa N."/>
            <person name="Shi L."/>
            <person name="Shih D."/>
            <person name="Sparrow T."/>
            <person name="Spaulding J."/>
            <person name="Stalker J."/>
            <person name="Stange-Thomann N."/>
            <person name="Stavropoulos S."/>
            <person name="Stone C."/>
            <person name="Strader C."/>
            <person name="Tesfaye S."/>
            <person name="Thomson T."/>
            <person name="Thoulutsang Y."/>
            <person name="Thoulutsang D."/>
            <person name="Topham K."/>
            <person name="Topping I."/>
            <person name="Tsamla T."/>
            <person name="Vassiliev H."/>
            <person name="Vo A."/>
            <person name="Wangchuk T."/>
            <person name="Wangdi T."/>
            <person name="Weiand M."/>
            <person name="Wilkinson J."/>
            <person name="Wilson A."/>
            <person name="Yadav S."/>
            <person name="Young G."/>
            <person name="Yu Q."/>
            <person name="Zembek L."/>
            <person name="Zhong D."/>
            <person name="Zimmer A."/>
            <person name="Zwirko Z."/>
            <person name="Jaffe D.B."/>
            <person name="Alvarez P."/>
            <person name="Brockman W."/>
            <person name="Butler J."/>
            <person name="Chin C."/>
            <person name="Gnerre S."/>
            <person name="Grabherr M."/>
            <person name="Kleber M."/>
            <person name="Mauceli E."/>
            <person name="MacCallum I."/>
        </authorList>
    </citation>
    <scope>NUCLEOTIDE SEQUENCE [LARGE SCALE GENOMIC DNA]</scope>
    <source>
        <strain evidence="10">Tucson 15287-2541.00</strain>
    </source>
</reference>
<evidence type="ECO:0000256" key="6">
    <source>
        <dbReference type="ARBA" id="ARBA00023242"/>
    </source>
</evidence>
<dbReference type="PANTHER" id="PTHR46239:SF1">
    <property type="entry name" value="DNA REPAIR PROTEIN RAD51 HOMOLOG 3"/>
    <property type="match status" value="1"/>
</dbReference>
<dbReference type="Gene3D" id="3.40.50.300">
    <property type="entry name" value="P-loop containing nucleotide triphosphate hydrolases"/>
    <property type="match status" value="1"/>
</dbReference>
<evidence type="ECO:0000256" key="7">
    <source>
        <dbReference type="ARBA" id="ARBA00040674"/>
    </source>
</evidence>
<evidence type="ECO:0000256" key="1">
    <source>
        <dbReference type="ARBA" id="ARBA00004123"/>
    </source>
</evidence>
<dbReference type="GO" id="GO:0008821">
    <property type="term" value="F:crossover junction DNA endonuclease activity"/>
    <property type="evidence" value="ECO:0007669"/>
    <property type="project" value="TreeGrafter"/>
</dbReference>
<dbReference type="GO" id="GO:0007131">
    <property type="term" value="P:reciprocal meiotic recombination"/>
    <property type="evidence" value="ECO:0007669"/>
    <property type="project" value="TreeGrafter"/>
</dbReference>
<dbReference type="InterPro" id="IPR052093">
    <property type="entry name" value="HR_Repair_Mediator"/>
</dbReference>
<dbReference type="InterPro" id="IPR020588">
    <property type="entry name" value="RecA_ATP-bd"/>
</dbReference>
<dbReference type="InterPro" id="IPR013632">
    <property type="entry name" value="Rad51_C"/>
</dbReference>
<dbReference type="PROSITE" id="PS50162">
    <property type="entry name" value="RECA_2"/>
    <property type="match status" value="1"/>
</dbReference>
<dbReference type="GO" id="GO:0000400">
    <property type="term" value="F:four-way junction DNA binding"/>
    <property type="evidence" value="ECO:0007669"/>
    <property type="project" value="TreeGrafter"/>
</dbReference>
<keyword evidence="4" id="KW-0067">ATP-binding</keyword>
<dbReference type="AlphaFoldDB" id="B4JXH5"/>
<evidence type="ECO:0000256" key="3">
    <source>
        <dbReference type="ARBA" id="ARBA00022763"/>
    </source>
</evidence>